<accession>A0A6B0U3W2</accession>
<dbReference type="AlphaFoldDB" id="A0A6B0U3W2"/>
<dbReference type="EMBL" id="GIFC01000873">
    <property type="protein sequence ID" value="MXU82956.1"/>
    <property type="molecule type" value="Transcribed_RNA"/>
</dbReference>
<proteinExistence type="predicted"/>
<protein>
    <submittedName>
        <fullName evidence="1">Putative secreted protein</fullName>
    </submittedName>
</protein>
<organism evidence="1">
    <name type="scientific">Ixodes ricinus</name>
    <name type="common">Common tick</name>
    <name type="synonym">Acarus ricinus</name>
    <dbReference type="NCBI Taxonomy" id="34613"/>
    <lineage>
        <taxon>Eukaryota</taxon>
        <taxon>Metazoa</taxon>
        <taxon>Ecdysozoa</taxon>
        <taxon>Arthropoda</taxon>
        <taxon>Chelicerata</taxon>
        <taxon>Arachnida</taxon>
        <taxon>Acari</taxon>
        <taxon>Parasitiformes</taxon>
        <taxon>Ixodida</taxon>
        <taxon>Ixodoidea</taxon>
        <taxon>Ixodidae</taxon>
        <taxon>Ixodinae</taxon>
        <taxon>Ixodes</taxon>
    </lineage>
</organism>
<reference evidence="1" key="1">
    <citation type="submission" date="2019-12" db="EMBL/GenBank/DDBJ databases">
        <title>An insight into the sialome of adult female Ixodes ricinus ticks feeding for 6 days.</title>
        <authorList>
            <person name="Perner J."/>
            <person name="Ribeiro J.M.C."/>
        </authorList>
    </citation>
    <scope>NUCLEOTIDE SEQUENCE</scope>
    <source>
        <strain evidence="1">Semi-engorged</strain>
        <tissue evidence="1">Salivary glands</tissue>
    </source>
</reference>
<evidence type="ECO:0000313" key="1">
    <source>
        <dbReference type="EMBL" id="MXU82956.1"/>
    </source>
</evidence>
<sequence length="72" mass="8293">MQRRPISSLFFYVFFSAGARDNYSWTLVLLNAMIQGHLLFRSALVSQKSGFDFFFFFFLLKEGKGRKAAGVI</sequence>
<name>A0A6B0U3W2_IXORI</name>